<dbReference type="GO" id="GO:0005524">
    <property type="term" value="F:ATP binding"/>
    <property type="evidence" value="ECO:0007669"/>
    <property type="project" value="UniProtKB-KW"/>
</dbReference>
<evidence type="ECO:0000256" key="7">
    <source>
        <dbReference type="RuleBase" id="RU004432"/>
    </source>
</evidence>
<dbReference type="Gene3D" id="1.10.8.60">
    <property type="match status" value="2"/>
</dbReference>
<dbReference type="InterPro" id="IPR003959">
    <property type="entry name" value="ATPase_AAA_core"/>
</dbReference>
<dbReference type="PATRIC" id="fig|1423783.4.peg.1096"/>
<dbReference type="GO" id="GO:0034605">
    <property type="term" value="P:cellular response to heat"/>
    <property type="evidence" value="ECO:0007669"/>
    <property type="project" value="TreeGrafter"/>
</dbReference>
<dbReference type="CDD" id="cd00009">
    <property type="entry name" value="AAA"/>
    <property type="match status" value="1"/>
</dbReference>
<keyword evidence="3 7" id="KW-0067">ATP-binding</keyword>
<evidence type="ECO:0000256" key="6">
    <source>
        <dbReference type="PROSITE-ProRule" id="PRU01251"/>
    </source>
</evidence>
<protein>
    <submittedName>
        <fullName evidence="11">Clp protease DnaK DnaJ chaperone ATP-binding subunit</fullName>
    </submittedName>
</protein>
<dbReference type="InterPro" id="IPR004176">
    <property type="entry name" value="Clp_R_N"/>
</dbReference>
<sequence length="831" mass="90981">MDNLFTISAKNVLLIAQEQAKSFHHHAVGSEHILLALVVEQEGVAGKTLRQLGVNEDEVHDDIEAFTGYGTVPDSALGPDSFLPYSPKGKAILAAAGDEAKQIGAVKIGTEHILLGLLRDDDTIAAKIIQNSDLSLTKLRQLVLKKMGVTEGQQAKRPRARQRQSVETPTLDGLARDLTQTARDNKLDPVVGRSQEIHRLIQVLARRTKNNPVLVGEPGVGKTAVVEGFAQRIVAGDVPVEMREKRLMMLDMGSLVAGTKYRGEFEDRLKKVIEEVAANGQVILFIDELHTLIGAGGAEGAIDASNILKPALARGELQLIGATTLDEYQKYIEKDAALERRFATIQVDEPSTDDAFRILQGLRPRYEQHHGITISDAALSAAVQLSNRYISSRFLPDKAIDLVDEAAAMVRLDADEQPTAADKDAQKLAKLVADKEQAISDQDFEAAAKIRSREMKLRDKIANNAAVADAEDAQPQVRTDVVVGEEDIAKVVAQWTGVPVTQLTSKDSERLIKLERVLHERVIGQEEAVSAVARAIRRARSGIKDPNRPIGSFMFLGPTGVGKTELAKALAEAMFGSEDALIRVDMSEYMEKYSTSRLIGAAPGYVGYEEGGQLTEKVRNKPYSVVLLDEVEKAHPDVFNLLLQVLDDGYLRDAKGRMVDFRNTILIMTSNLGATALRDEKSVGFAAENHGDDYKTTKSRVLEEQKKYFRPEFINRIDETIVFHSLDKKELHAIVKLMAKTLINRVTSMGIGVRITPAAVDAIAKAGFDPEYGARPLRRALQTKVEDRMSEILLAGDAVTGDTIVIGARKGAITFDVKKQEHPADDAVTIE</sequence>
<keyword evidence="2 7" id="KW-0547">Nucleotide-binding</keyword>
<comment type="similarity">
    <text evidence="7">Belongs to the ClpA/ClpB family.</text>
</comment>
<dbReference type="SUPFAM" id="SSF81923">
    <property type="entry name" value="Double Clp-N motif"/>
    <property type="match status" value="1"/>
</dbReference>
<dbReference type="InterPro" id="IPR003593">
    <property type="entry name" value="AAA+_ATPase"/>
</dbReference>
<evidence type="ECO:0000259" key="9">
    <source>
        <dbReference type="PROSITE" id="PS50151"/>
    </source>
</evidence>
<dbReference type="Pfam" id="PF00004">
    <property type="entry name" value="AAA"/>
    <property type="match status" value="1"/>
</dbReference>
<dbReference type="GO" id="GO:0008233">
    <property type="term" value="F:peptidase activity"/>
    <property type="evidence" value="ECO:0007669"/>
    <property type="project" value="UniProtKB-KW"/>
</dbReference>
<dbReference type="PROSITE" id="PS50151">
    <property type="entry name" value="UVR"/>
    <property type="match status" value="1"/>
</dbReference>
<keyword evidence="1 6" id="KW-0677">Repeat</keyword>
<dbReference type="PROSITE" id="PS00871">
    <property type="entry name" value="CLPAB_2"/>
    <property type="match status" value="1"/>
</dbReference>
<gene>
    <name evidence="11" type="ORF">FC50_GL001058</name>
</gene>
<dbReference type="PANTHER" id="PTHR11638:SF18">
    <property type="entry name" value="HEAT SHOCK PROTEIN 104"/>
    <property type="match status" value="1"/>
</dbReference>
<comment type="caution">
    <text evidence="11">The sequence shown here is derived from an EMBL/GenBank/DDBJ whole genome shotgun (WGS) entry which is preliminary data.</text>
</comment>
<dbReference type="RefSeq" id="WP_054649259.1">
    <property type="nucleotide sequence ID" value="NZ_AZFJ01000046.1"/>
</dbReference>
<dbReference type="PANTHER" id="PTHR11638">
    <property type="entry name" value="ATP-DEPENDENT CLP PROTEASE"/>
    <property type="match status" value="1"/>
</dbReference>
<dbReference type="InterPro" id="IPR036628">
    <property type="entry name" value="Clp_N_dom_sf"/>
</dbReference>
<dbReference type="InterPro" id="IPR018368">
    <property type="entry name" value="ClpA/B_CS1"/>
</dbReference>
<dbReference type="Pfam" id="PF07724">
    <property type="entry name" value="AAA_2"/>
    <property type="match status" value="1"/>
</dbReference>
<keyword evidence="4 7" id="KW-0143">Chaperone</keyword>
<dbReference type="Pfam" id="PF17871">
    <property type="entry name" value="AAA_lid_9"/>
    <property type="match status" value="1"/>
</dbReference>
<keyword evidence="12" id="KW-1185">Reference proteome</keyword>
<feature type="domain" description="Clp R" evidence="10">
    <location>
        <begin position="1"/>
        <end position="152"/>
    </location>
</feature>
<dbReference type="PRINTS" id="PR00300">
    <property type="entry name" value="CLPPROTEASEA"/>
</dbReference>
<dbReference type="PROSITE" id="PS51903">
    <property type="entry name" value="CLP_R"/>
    <property type="match status" value="1"/>
</dbReference>
<dbReference type="InterPro" id="IPR019489">
    <property type="entry name" value="Clp_ATPase_C"/>
</dbReference>
<evidence type="ECO:0000256" key="8">
    <source>
        <dbReference type="SAM" id="MobiDB-lite"/>
    </source>
</evidence>
<dbReference type="SUPFAM" id="SSF52540">
    <property type="entry name" value="P-loop containing nucleoside triphosphate hydrolases"/>
    <property type="match status" value="2"/>
</dbReference>
<dbReference type="OrthoDB" id="9803641at2"/>
<reference evidence="11 12" key="1">
    <citation type="journal article" date="2015" name="Genome Announc.">
        <title>Expanding the biotechnology potential of lactobacilli through comparative genomics of 213 strains and associated genera.</title>
        <authorList>
            <person name="Sun Z."/>
            <person name="Harris H.M."/>
            <person name="McCann A."/>
            <person name="Guo C."/>
            <person name="Argimon S."/>
            <person name="Zhang W."/>
            <person name="Yang X."/>
            <person name="Jeffery I.B."/>
            <person name="Cooney J.C."/>
            <person name="Kagawa T.F."/>
            <person name="Liu W."/>
            <person name="Song Y."/>
            <person name="Salvetti E."/>
            <person name="Wrobel A."/>
            <person name="Rasinkangas P."/>
            <person name="Parkhill J."/>
            <person name="Rea M.C."/>
            <person name="O'Sullivan O."/>
            <person name="Ritari J."/>
            <person name="Douillard F.P."/>
            <person name="Paul Ross R."/>
            <person name="Yang R."/>
            <person name="Briner A.E."/>
            <person name="Felis G.E."/>
            <person name="de Vos W.M."/>
            <person name="Barrangou R."/>
            <person name="Klaenhammer T.R."/>
            <person name="Caufield P.W."/>
            <person name="Cui Y."/>
            <person name="Zhang H."/>
            <person name="O'Toole P.W."/>
        </authorList>
    </citation>
    <scope>NUCLEOTIDE SEQUENCE [LARGE SCALE GENOMIC DNA]</scope>
    <source>
        <strain evidence="11 12">DSM 15945</strain>
    </source>
</reference>
<evidence type="ECO:0000256" key="5">
    <source>
        <dbReference type="ARBA" id="ARBA00025613"/>
    </source>
</evidence>
<dbReference type="InterPro" id="IPR050130">
    <property type="entry name" value="ClpA_ClpB"/>
</dbReference>
<feature type="region of interest" description="Disordered" evidence="8">
    <location>
        <begin position="150"/>
        <end position="172"/>
    </location>
</feature>
<keyword evidence="11" id="KW-0645">Protease</keyword>
<dbReference type="GO" id="GO:0006508">
    <property type="term" value="P:proteolysis"/>
    <property type="evidence" value="ECO:0007669"/>
    <property type="project" value="UniProtKB-KW"/>
</dbReference>
<dbReference type="InterPro" id="IPR001943">
    <property type="entry name" value="UVR_dom"/>
</dbReference>
<dbReference type="AlphaFoldDB" id="A0A0R1U1E5"/>
<evidence type="ECO:0000256" key="1">
    <source>
        <dbReference type="ARBA" id="ARBA00022737"/>
    </source>
</evidence>
<dbReference type="SMART" id="SM01086">
    <property type="entry name" value="ClpB_D2-small"/>
    <property type="match status" value="1"/>
</dbReference>
<evidence type="ECO:0000313" key="12">
    <source>
        <dbReference type="Proteomes" id="UP000051922"/>
    </source>
</evidence>
<dbReference type="InterPro" id="IPR001270">
    <property type="entry name" value="ClpA/B"/>
</dbReference>
<name>A0A0R1U1E5_9LACO</name>
<dbReference type="GO" id="GO:0005737">
    <property type="term" value="C:cytoplasm"/>
    <property type="evidence" value="ECO:0007669"/>
    <property type="project" value="TreeGrafter"/>
</dbReference>
<keyword evidence="11" id="KW-0378">Hydrolase</keyword>
<dbReference type="InterPro" id="IPR028299">
    <property type="entry name" value="ClpA/B_CS2"/>
</dbReference>
<dbReference type="Gene3D" id="1.10.1780.10">
    <property type="entry name" value="Clp, N-terminal domain"/>
    <property type="match status" value="1"/>
</dbReference>
<dbReference type="PROSITE" id="PS00870">
    <property type="entry name" value="CLPAB_1"/>
    <property type="match status" value="1"/>
</dbReference>
<dbReference type="FunFam" id="3.40.50.300:FF:000010">
    <property type="entry name" value="Chaperone clpB 1, putative"/>
    <property type="match status" value="1"/>
</dbReference>
<evidence type="ECO:0000256" key="4">
    <source>
        <dbReference type="ARBA" id="ARBA00023186"/>
    </source>
</evidence>
<organism evidence="11 12">
    <name type="scientific">Lacticaseibacillus pantheris DSM 15945 = JCM 12539 = NBRC 106106</name>
    <dbReference type="NCBI Taxonomy" id="1423783"/>
    <lineage>
        <taxon>Bacteria</taxon>
        <taxon>Bacillati</taxon>
        <taxon>Bacillota</taxon>
        <taxon>Bacilli</taxon>
        <taxon>Lactobacillales</taxon>
        <taxon>Lactobacillaceae</taxon>
        <taxon>Lacticaseibacillus</taxon>
    </lineage>
</organism>
<dbReference type="Gene3D" id="3.40.50.300">
    <property type="entry name" value="P-loop containing nucleotide triphosphate hydrolases"/>
    <property type="match status" value="2"/>
</dbReference>
<dbReference type="FunFam" id="3.40.50.300:FF:000025">
    <property type="entry name" value="ATP-dependent Clp protease subunit"/>
    <property type="match status" value="1"/>
</dbReference>
<feature type="domain" description="UVR" evidence="9">
    <location>
        <begin position="425"/>
        <end position="460"/>
    </location>
</feature>
<dbReference type="Pfam" id="PF02861">
    <property type="entry name" value="Clp_N"/>
    <property type="match status" value="1"/>
</dbReference>
<proteinExistence type="inferred from homology"/>
<dbReference type="CDD" id="cd19499">
    <property type="entry name" value="RecA-like_ClpB_Hsp104-like"/>
    <property type="match status" value="1"/>
</dbReference>
<comment type="function">
    <text evidence="5">Part of a stress-induced multi-chaperone system, it is involved in the recovery of the cell from heat-induced damage, in cooperation with DnaK, DnaJ and GrpE. Acts before DnaK, in the processing of protein aggregates. Protein binding stimulates the ATPase activity; ATP hydrolysis unfolds the denatured protein aggregates, which probably helps expose new hydrophobic binding sites on the surface of ClpB-bound aggregates, contributing to the solubilization and refolding of denatured protein aggregates by DnaK.</text>
</comment>
<dbReference type="InterPro" id="IPR027417">
    <property type="entry name" value="P-loop_NTPase"/>
</dbReference>
<evidence type="ECO:0000256" key="2">
    <source>
        <dbReference type="ARBA" id="ARBA00022741"/>
    </source>
</evidence>
<dbReference type="SMART" id="SM00382">
    <property type="entry name" value="AAA"/>
    <property type="match status" value="2"/>
</dbReference>
<evidence type="ECO:0000259" key="10">
    <source>
        <dbReference type="PROSITE" id="PS51903"/>
    </source>
</evidence>
<accession>A0A0R1U1E5</accession>
<dbReference type="EMBL" id="AZFJ01000046">
    <property type="protein sequence ID" value="KRL86308.1"/>
    <property type="molecule type" value="Genomic_DNA"/>
</dbReference>
<dbReference type="Proteomes" id="UP000051922">
    <property type="component" value="Unassembled WGS sequence"/>
</dbReference>
<dbReference type="STRING" id="1423783.FC50_GL001058"/>
<evidence type="ECO:0000313" key="11">
    <source>
        <dbReference type="EMBL" id="KRL86308.1"/>
    </source>
</evidence>
<dbReference type="InterPro" id="IPR041546">
    <property type="entry name" value="ClpA/ClpB_AAA_lid"/>
</dbReference>
<evidence type="ECO:0000256" key="3">
    <source>
        <dbReference type="ARBA" id="ARBA00022840"/>
    </source>
</evidence>
<dbReference type="Gene3D" id="4.10.860.10">
    <property type="entry name" value="UVR domain"/>
    <property type="match status" value="1"/>
</dbReference>
<dbReference type="GO" id="GO:0016887">
    <property type="term" value="F:ATP hydrolysis activity"/>
    <property type="evidence" value="ECO:0007669"/>
    <property type="project" value="InterPro"/>
</dbReference>
<dbReference type="Pfam" id="PF10431">
    <property type="entry name" value="ClpB_D2-small"/>
    <property type="match status" value="1"/>
</dbReference>